<evidence type="ECO:0000313" key="2">
    <source>
        <dbReference type="Proteomes" id="UP000235965"/>
    </source>
</evidence>
<evidence type="ECO:0000313" key="1">
    <source>
        <dbReference type="EMBL" id="PNF42545.1"/>
    </source>
</evidence>
<dbReference type="Proteomes" id="UP000235965">
    <property type="component" value="Unassembled WGS sequence"/>
</dbReference>
<dbReference type="EMBL" id="NEVH01002144">
    <property type="protein sequence ID" value="PNF42545.1"/>
    <property type="molecule type" value="Genomic_DNA"/>
</dbReference>
<comment type="caution">
    <text evidence="1">The sequence shown here is derived from an EMBL/GenBank/DDBJ whole genome shotgun (WGS) entry which is preliminary data.</text>
</comment>
<sequence length="65" mass="7605">MPNALVVAVSTHHFDLQSLLHKYSDVYRVTFLETAWLNIGMKGNLKWEKFLMLILVVEYEIEIPV</sequence>
<dbReference type="InParanoid" id="A0A2J7RNY3"/>
<name>A0A2J7RNY3_9NEOP</name>
<protein>
    <submittedName>
        <fullName evidence="1">Uncharacterized protein</fullName>
    </submittedName>
</protein>
<gene>
    <name evidence="1" type="ORF">B7P43_G06925</name>
</gene>
<keyword evidence="2" id="KW-1185">Reference proteome</keyword>
<accession>A0A2J7RNY3</accession>
<dbReference type="AlphaFoldDB" id="A0A2J7RNY3"/>
<proteinExistence type="predicted"/>
<organism evidence="1 2">
    <name type="scientific">Cryptotermes secundus</name>
    <dbReference type="NCBI Taxonomy" id="105785"/>
    <lineage>
        <taxon>Eukaryota</taxon>
        <taxon>Metazoa</taxon>
        <taxon>Ecdysozoa</taxon>
        <taxon>Arthropoda</taxon>
        <taxon>Hexapoda</taxon>
        <taxon>Insecta</taxon>
        <taxon>Pterygota</taxon>
        <taxon>Neoptera</taxon>
        <taxon>Polyneoptera</taxon>
        <taxon>Dictyoptera</taxon>
        <taxon>Blattodea</taxon>
        <taxon>Blattoidea</taxon>
        <taxon>Termitoidae</taxon>
        <taxon>Kalotermitidae</taxon>
        <taxon>Cryptotermitinae</taxon>
        <taxon>Cryptotermes</taxon>
    </lineage>
</organism>
<reference evidence="1 2" key="1">
    <citation type="submission" date="2017-12" db="EMBL/GenBank/DDBJ databases">
        <title>Hemimetabolous genomes reveal molecular basis of termite eusociality.</title>
        <authorList>
            <person name="Harrison M.C."/>
            <person name="Jongepier E."/>
            <person name="Robertson H.M."/>
            <person name="Arning N."/>
            <person name="Bitard-Feildel T."/>
            <person name="Chao H."/>
            <person name="Childers C.P."/>
            <person name="Dinh H."/>
            <person name="Doddapaneni H."/>
            <person name="Dugan S."/>
            <person name="Gowin J."/>
            <person name="Greiner C."/>
            <person name="Han Y."/>
            <person name="Hu H."/>
            <person name="Hughes D.S.T."/>
            <person name="Huylmans A.-K."/>
            <person name="Kemena C."/>
            <person name="Kremer L.P.M."/>
            <person name="Lee S.L."/>
            <person name="Lopez-Ezquerra A."/>
            <person name="Mallet L."/>
            <person name="Monroy-Kuhn J.M."/>
            <person name="Moser A."/>
            <person name="Murali S.C."/>
            <person name="Muzny D.M."/>
            <person name="Otani S."/>
            <person name="Piulachs M.-D."/>
            <person name="Poelchau M."/>
            <person name="Qu J."/>
            <person name="Schaub F."/>
            <person name="Wada-Katsumata A."/>
            <person name="Worley K.C."/>
            <person name="Xie Q."/>
            <person name="Ylla G."/>
            <person name="Poulsen M."/>
            <person name="Gibbs R.A."/>
            <person name="Schal C."/>
            <person name="Richards S."/>
            <person name="Belles X."/>
            <person name="Korb J."/>
            <person name="Bornberg-Bauer E."/>
        </authorList>
    </citation>
    <scope>NUCLEOTIDE SEQUENCE [LARGE SCALE GENOMIC DNA]</scope>
    <source>
        <tissue evidence="1">Whole body</tissue>
    </source>
</reference>